<dbReference type="InterPro" id="IPR040581">
    <property type="entry name" value="Thioredoxin_11"/>
</dbReference>
<name>A0AAV1Q1J4_SCOSC</name>
<dbReference type="InterPro" id="IPR052090">
    <property type="entry name" value="Cytolytic_pore-forming_toxin"/>
</dbReference>
<evidence type="ECO:0000259" key="3">
    <source>
        <dbReference type="Pfam" id="PF24674"/>
    </source>
</evidence>
<feature type="domain" description="SNTX thioredoxin-like" evidence="1">
    <location>
        <begin position="407"/>
        <end position="522"/>
    </location>
</feature>
<dbReference type="EMBL" id="CAWUFR010000405">
    <property type="protein sequence ID" value="CAK6977364.1"/>
    <property type="molecule type" value="Genomic_DNA"/>
</dbReference>
<feature type="domain" description="SNTX MACPF/CDC-like" evidence="3">
    <location>
        <begin position="29"/>
        <end position="186"/>
    </location>
</feature>
<organism evidence="4 5">
    <name type="scientific">Scomber scombrus</name>
    <name type="common">Atlantic mackerel</name>
    <name type="synonym">Scomber vernalis</name>
    <dbReference type="NCBI Taxonomy" id="13677"/>
    <lineage>
        <taxon>Eukaryota</taxon>
        <taxon>Metazoa</taxon>
        <taxon>Chordata</taxon>
        <taxon>Craniata</taxon>
        <taxon>Vertebrata</taxon>
        <taxon>Euteleostomi</taxon>
        <taxon>Actinopterygii</taxon>
        <taxon>Neopterygii</taxon>
        <taxon>Teleostei</taxon>
        <taxon>Neoteleostei</taxon>
        <taxon>Acanthomorphata</taxon>
        <taxon>Pelagiaria</taxon>
        <taxon>Scombriformes</taxon>
        <taxon>Scombridae</taxon>
        <taxon>Scomber</taxon>
    </lineage>
</organism>
<dbReference type="Proteomes" id="UP001314229">
    <property type="component" value="Unassembled WGS sequence"/>
</dbReference>
<dbReference type="PANTHER" id="PTHR31594:SF16">
    <property type="entry name" value="SI:CH211-281L24.3"/>
    <property type="match status" value="1"/>
</dbReference>
<protein>
    <submittedName>
        <fullName evidence="4">Neoverrucotoxin subunit beta-like</fullName>
    </submittedName>
</protein>
<sequence length="537" mass="60168">MGCTCIKSPLPVLNQGFLRLENKSSDTITVAALGRPFTLGMLYDARQDELMPGFTLWDNATLQENITETSQRSSEFQITTSDSIDSKSSLLDVEASLRASYMSGLIEVGGSAKYLNDQKKSNNQSRVTFQYKATTNFEQLSMSQVANLKTEQTEAVENGLATHVVIGILYGANAFFVFDSKRLDARSTKSIESNMEALLRKIPSFNVRGKVDIKLTDEEKDLTNKFSCKFYGDLILESNPATFEEAVKTYVELPKLLGEKGENAAPLKVWLTPLKNLDPMAAEVISEISVGLVNKAEDTLEDLRQIEMRCNDSLEDSVSENFPQIRKTLSSFQKLCKSYTSGLQDIMKKTLPSIRGGIQDESSLENLFADRDKSPFSHEKLSKWMDHKEREINIIRSCLDMMGTNPKIVRNHSELDREVLAPGVEDALCFVFTSLESADPCLAAMTNYLELLKSESASEGHWYFSDEVLTEMRRKIKTVNDVAKTVKNNKRFSFLVAAIPNKKYAGATIYHYKDGILVADNYIKPEAKALRGSRELL</sequence>
<dbReference type="InterPro" id="IPR048997">
    <property type="entry name" value="Stonustoxin-like_helical"/>
</dbReference>
<evidence type="ECO:0000259" key="1">
    <source>
        <dbReference type="Pfam" id="PF18078"/>
    </source>
</evidence>
<evidence type="ECO:0000259" key="2">
    <source>
        <dbReference type="Pfam" id="PF21109"/>
    </source>
</evidence>
<gene>
    <name evidence="4" type="ORF">FSCOSCO3_A028411</name>
</gene>
<keyword evidence="5" id="KW-1185">Reference proteome</keyword>
<dbReference type="AlphaFoldDB" id="A0AAV1Q1J4"/>
<comment type="caution">
    <text evidence="4">The sequence shown here is derived from an EMBL/GenBank/DDBJ whole genome shotgun (WGS) entry which is preliminary data.</text>
</comment>
<evidence type="ECO:0000313" key="4">
    <source>
        <dbReference type="EMBL" id="CAK6977364.1"/>
    </source>
</evidence>
<accession>A0AAV1Q1J4</accession>
<dbReference type="Pfam" id="PF18078">
    <property type="entry name" value="Thioredoxin_11"/>
    <property type="match status" value="1"/>
</dbReference>
<evidence type="ECO:0000313" key="5">
    <source>
        <dbReference type="Proteomes" id="UP001314229"/>
    </source>
</evidence>
<dbReference type="Pfam" id="PF24674">
    <property type="entry name" value="MACPF_SNTX"/>
    <property type="match status" value="1"/>
</dbReference>
<dbReference type="Pfam" id="PF21109">
    <property type="entry name" value="Stonustoxin_helical"/>
    <property type="match status" value="1"/>
</dbReference>
<proteinExistence type="predicted"/>
<feature type="domain" description="Stonustoxin-like helical" evidence="2">
    <location>
        <begin position="299"/>
        <end position="393"/>
    </location>
</feature>
<dbReference type="InterPro" id="IPR056072">
    <property type="entry name" value="SNTX_MACPF/CDC-like_dom"/>
</dbReference>
<dbReference type="PANTHER" id="PTHR31594">
    <property type="entry name" value="AIG1-TYPE G DOMAIN-CONTAINING PROTEIN"/>
    <property type="match status" value="1"/>
</dbReference>
<reference evidence="4 5" key="1">
    <citation type="submission" date="2024-01" db="EMBL/GenBank/DDBJ databases">
        <authorList>
            <person name="Alioto T."/>
            <person name="Alioto T."/>
            <person name="Gomez Garrido J."/>
        </authorList>
    </citation>
    <scope>NUCLEOTIDE SEQUENCE [LARGE SCALE GENOMIC DNA]</scope>
</reference>